<dbReference type="RefSeq" id="WP_204733156.1">
    <property type="nucleotide sequence ID" value="NZ_JAVDWE010000004.1"/>
</dbReference>
<evidence type="ECO:0000313" key="1">
    <source>
        <dbReference type="EMBL" id="MDR7094136.1"/>
    </source>
</evidence>
<dbReference type="Proteomes" id="UP001265550">
    <property type="component" value="Unassembled WGS sequence"/>
</dbReference>
<protein>
    <submittedName>
        <fullName evidence="1">Uncharacterized protein</fullName>
    </submittedName>
</protein>
<evidence type="ECO:0000313" key="2">
    <source>
        <dbReference type="Proteomes" id="UP001265550"/>
    </source>
</evidence>
<organism evidence="1 2">
    <name type="scientific">Hydrogenophaga laconesensis</name>
    <dbReference type="NCBI Taxonomy" id="1805971"/>
    <lineage>
        <taxon>Bacteria</taxon>
        <taxon>Pseudomonadati</taxon>
        <taxon>Pseudomonadota</taxon>
        <taxon>Betaproteobacteria</taxon>
        <taxon>Burkholderiales</taxon>
        <taxon>Comamonadaceae</taxon>
        <taxon>Hydrogenophaga</taxon>
    </lineage>
</organism>
<name>A0ABU1V9I0_9BURK</name>
<gene>
    <name evidence="1" type="ORF">J2X09_001874</name>
</gene>
<keyword evidence="2" id="KW-1185">Reference proteome</keyword>
<accession>A0ABU1V9I0</accession>
<dbReference type="EMBL" id="JAVDWE010000004">
    <property type="protein sequence ID" value="MDR7094136.1"/>
    <property type="molecule type" value="Genomic_DNA"/>
</dbReference>
<reference evidence="1 2" key="1">
    <citation type="submission" date="2023-07" db="EMBL/GenBank/DDBJ databases">
        <title>Sorghum-associated microbial communities from plants grown in Nebraska, USA.</title>
        <authorList>
            <person name="Schachtman D."/>
        </authorList>
    </citation>
    <scope>NUCLEOTIDE SEQUENCE [LARGE SCALE GENOMIC DNA]</scope>
    <source>
        <strain evidence="1 2">BE240</strain>
    </source>
</reference>
<sequence>MALPDTSDVMEMARVGRLYTLRLARRKAAQKLRDKLVPVLNNIEQERGAWDTSGIRELLDEIEQLSGLIDGSSV</sequence>
<proteinExistence type="predicted"/>
<comment type="caution">
    <text evidence="1">The sequence shown here is derived from an EMBL/GenBank/DDBJ whole genome shotgun (WGS) entry which is preliminary data.</text>
</comment>